<keyword evidence="2" id="KW-1185">Reference proteome</keyword>
<name>A0A560G1J5_9PROT</name>
<dbReference type="EMBL" id="VITO01000006">
    <property type="protein sequence ID" value="TWB27719.1"/>
    <property type="molecule type" value="Genomic_DNA"/>
</dbReference>
<dbReference type="Proteomes" id="UP000316545">
    <property type="component" value="Unassembled WGS sequence"/>
</dbReference>
<evidence type="ECO:0000313" key="2">
    <source>
        <dbReference type="Proteomes" id="UP000316545"/>
    </source>
</evidence>
<organism evidence="1 2">
    <name type="scientific">Nitrospirillum amazonense</name>
    <dbReference type="NCBI Taxonomy" id="28077"/>
    <lineage>
        <taxon>Bacteria</taxon>
        <taxon>Pseudomonadati</taxon>
        <taxon>Pseudomonadota</taxon>
        <taxon>Alphaproteobacteria</taxon>
        <taxon>Rhodospirillales</taxon>
        <taxon>Azospirillaceae</taxon>
        <taxon>Nitrospirillum</taxon>
    </lineage>
</organism>
<dbReference type="RefSeq" id="WP_145616828.1">
    <property type="nucleotide sequence ID" value="NZ_JAYNFR010000001.1"/>
</dbReference>
<protein>
    <submittedName>
        <fullName evidence="1">Uncharacterized protein</fullName>
    </submittedName>
</protein>
<reference evidence="1 2" key="1">
    <citation type="submission" date="2019-06" db="EMBL/GenBank/DDBJ databases">
        <title>Genomic Encyclopedia of Type Strains, Phase IV (KMG-V): Genome sequencing to study the core and pangenomes of soil and plant-associated prokaryotes.</title>
        <authorList>
            <person name="Whitman W."/>
        </authorList>
    </citation>
    <scope>NUCLEOTIDE SEQUENCE [LARGE SCALE GENOMIC DNA]</scope>
    <source>
        <strain evidence="1 2">BR 11865</strain>
    </source>
</reference>
<gene>
    <name evidence="1" type="ORF">FBZ88_106182</name>
</gene>
<accession>A0A560G1J5</accession>
<dbReference type="AlphaFoldDB" id="A0A560G1J5"/>
<proteinExistence type="predicted"/>
<sequence>MSSASLASPVPIAAALPARSSALPPLAAQIPTLARHVAHAALSVRLASRRLDQGHGVAARDELLETAAPALEQALEGMGRLEVTLEAHSQVREADLRPAATLRVRMEAAASLLKQADVLARAGLAEEAGDSREAALWTLERGLALVPPFSPAPSPAADIPIRALPPRHLATPPVGMAPP</sequence>
<evidence type="ECO:0000313" key="1">
    <source>
        <dbReference type="EMBL" id="TWB27719.1"/>
    </source>
</evidence>
<comment type="caution">
    <text evidence="1">The sequence shown here is derived from an EMBL/GenBank/DDBJ whole genome shotgun (WGS) entry which is preliminary data.</text>
</comment>